<dbReference type="EMBL" id="CAGI01000163">
    <property type="protein sequence ID" value="CCF51342.1"/>
    <property type="molecule type" value="Genomic_DNA"/>
</dbReference>
<proteinExistence type="predicted"/>
<evidence type="ECO:0000313" key="3">
    <source>
        <dbReference type="Proteomes" id="UP000006174"/>
    </source>
</evidence>
<keyword evidence="1" id="KW-0812">Transmembrane</keyword>
<dbReference type="Proteomes" id="UP000006174">
    <property type="component" value="Unassembled WGS sequence"/>
</dbReference>
<evidence type="ECO:0000313" key="2">
    <source>
        <dbReference type="EMBL" id="CCF51342.1"/>
    </source>
</evidence>
<organism evidence="2 3">
    <name type="scientific">Ustilago hordei</name>
    <name type="common">Barley covered smut fungus</name>
    <dbReference type="NCBI Taxonomy" id="120017"/>
    <lineage>
        <taxon>Eukaryota</taxon>
        <taxon>Fungi</taxon>
        <taxon>Dikarya</taxon>
        <taxon>Basidiomycota</taxon>
        <taxon>Ustilaginomycotina</taxon>
        <taxon>Ustilaginomycetes</taxon>
        <taxon>Ustilaginales</taxon>
        <taxon>Ustilaginaceae</taxon>
        <taxon>Ustilago</taxon>
    </lineage>
</organism>
<dbReference type="HOGENOM" id="CLU_1741932_0_0_1"/>
<keyword evidence="3" id="KW-1185">Reference proteome</keyword>
<comment type="caution">
    <text evidence="2">The sequence shown here is derived from an EMBL/GenBank/DDBJ whole genome shotgun (WGS) entry which is preliminary data.</text>
</comment>
<protein>
    <submittedName>
        <fullName evidence="2">Uncharacterized protein</fullName>
    </submittedName>
</protein>
<evidence type="ECO:0000256" key="1">
    <source>
        <dbReference type="SAM" id="Phobius"/>
    </source>
</evidence>
<accession>I2FWP9</accession>
<dbReference type="AlphaFoldDB" id="I2FWP9"/>
<keyword evidence="1" id="KW-1133">Transmembrane helix</keyword>
<reference evidence="2 3" key="1">
    <citation type="journal article" date="2012" name="Plant Cell">
        <title>Genome comparison of barley and maize smut fungi reveals targeted loss of RNA silencing components and species-specific presence of transposable elements.</title>
        <authorList>
            <person name="Laurie J.D."/>
            <person name="Ali S."/>
            <person name="Linning R."/>
            <person name="Mannhaupt G."/>
            <person name="Wong P."/>
            <person name="Gueldener U."/>
            <person name="Muensterkoetter M."/>
            <person name="Moore R."/>
            <person name="Kahmann R."/>
            <person name="Bakkeren G."/>
            <person name="Schirawski J."/>
        </authorList>
    </citation>
    <scope>NUCLEOTIDE SEQUENCE [LARGE SCALE GENOMIC DNA]</scope>
    <source>
        <strain evidence="3">Uh4875-4</strain>
    </source>
</reference>
<feature type="transmembrane region" description="Helical" evidence="1">
    <location>
        <begin position="78"/>
        <end position="99"/>
    </location>
</feature>
<gene>
    <name evidence="2" type="ORF">UHOR_05269</name>
</gene>
<name>I2FWP9_USTHO</name>
<keyword evidence="1" id="KW-0472">Membrane</keyword>
<sequence length="150" mass="16177">MSGLRPSKPIQPYISQAVGLSGKETGDPSRDATVKDRCQGVYRQSSMLSLLYSNCLVHSTTPITTSQSSGQRAANRRLSTNTGLGLIFVIIINLATLVYTTRNSIEAQIETNSNIITGNLCRSGQPPLSPIQASSLRPSDPCMRFEGYPS</sequence>